<comment type="caution">
    <text evidence="3">The sequence shown here is derived from an EMBL/GenBank/DDBJ whole genome shotgun (WGS) entry which is preliminary data.</text>
</comment>
<organism evidence="3 4">
    <name type="scientific">Nitzschia inconspicua</name>
    <dbReference type="NCBI Taxonomy" id="303405"/>
    <lineage>
        <taxon>Eukaryota</taxon>
        <taxon>Sar</taxon>
        <taxon>Stramenopiles</taxon>
        <taxon>Ochrophyta</taxon>
        <taxon>Bacillariophyta</taxon>
        <taxon>Bacillariophyceae</taxon>
        <taxon>Bacillariophycidae</taxon>
        <taxon>Bacillariales</taxon>
        <taxon>Bacillariaceae</taxon>
        <taxon>Nitzschia</taxon>
    </lineage>
</organism>
<dbReference type="Proteomes" id="UP000693970">
    <property type="component" value="Unassembled WGS sequence"/>
</dbReference>
<sequence length="236" mass="24918">MAAATTTTTTSTTARPSSSRRRGAATSSIRSGVMVVVVAALVVLSSNTTPIQAQTTFVGELNIVTDPHAQIPSCKDHGIFMGESLQVACTDFCAPNATEVFDYADSDEDPHFVVRNTVCRCFGSDAAAAAAATAPSNTTQSNKTFECWTKDEVWEKKTPIMKCADHALNITSQTTCQQFCSNIDPVSYGYSGSAGSARCSCSDILVCDDTLTSSSPATTGRGGWMIGMVLMMFSLL</sequence>
<feature type="compositionally biased region" description="Low complexity" evidence="1">
    <location>
        <begin position="1"/>
        <end position="17"/>
    </location>
</feature>
<dbReference type="EMBL" id="JAGRRH010000017">
    <property type="protein sequence ID" value="KAG7351653.1"/>
    <property type="molecule type" value="Genomic_DNA"/>
</dbReference>
<gene>
    <name evidence="3" type="ORF">IV203_007701</name>
</gene>
<feature type="transmembrane region" description="Helical" evidence="2">
    <location>
        <begin position="24"/>
        <end position="44"/>
    </location>
</feature>
<feature type="region of interest" description="Disordered" evidence="1">
    <location>
        <begin position="1"/>
        <end position="25"/>
    </location>
</feature>
<name>A0A9K3KXI0_9STRA</name>
<protein>
    <submittedName>
        <fullName evidence="3">Uncharacterized protein</fullName>
    </submittedName>
</protein>
<evidence type="ECO:0000256" key="1">
    <source>
        <dbReference type="SAM" id="MobiDB-lite"/>
    </source>
</evidence>
<evidence type="ECO:0000313" key="4">
    <source>
        <dbReference type="Proteomes" id="UP000693970"/>
    </source>
</evidence>
<reference evidence="3" key="1">
    <citation type="journal article" date="2021" name="Sci. Rep.">
        <title>Diploid genomic architecture of Nitzschia inconspicua, an elite biomass production diatom.</title>
        <authorList>
            <person name="Oliver A."/>
            <person name="Podell S."/>
            <person name="Pinowska A."/>
            <person name="Traller J.C."/>
            <person name="Smith S.R."/>
            <person name="McClure R."/>
            <person name="Beliaev A."/>
            <person name="Bohutskyi P."/>
            <person name="Hill E.A."/>
            <person name="Rabines A."/>
            <person name="Zheng H."/>
            <person name="Allen L.Z."/>
            <person name="Kuo A."/>
            <person name="Grigoriev I.V."/>
            <person name="Allen A.E."/>
            <person name="Hazlebeck D."/>
            <person name="Allen E.E."/>
        </authorList>
    </citation>
    <scope>NUCLEOTIDE SEQUENCE</scope>
    <source>
        <strain evidence="3">Hildebrandi</strain>
    </source>
</reference>
<keyword evidence="4" id="KW-1185">Reference proteome</keyword>
<evidence type="ECO:0000256" key="2">
    <source>
        <dbReference type="SAM" id="Phobius"/>
    </source>
</evidence>
<keyword evidence="2" id="KW-0472">Membrane</keyword>
<dbReference type="OrthoDB" id="43241at2759"/>
<accession>A0A9K3KXI0</accession>
<keyword evidence="2" id="KW-0812">Transmembrane</keyword>
<keyword evidence="2" id="KW-1133">Transmembrane helix</keyword>
<dbReference type="AlphaFoldDB" id="A0A9K3KXI0"/>
<evidence type="ECO:0000313" key="3">
    <source>
        <dbReference type="EMBL" id="KAG7351653.1"/>
    </source>
</evidence>
<proteinExistence type="predicted"/>
<reference evidence="3" key="2">
    <citation type="submission" date="2021-04" db="EMBL/GenBank/DDBJ databases">
        <authorList>
            <person name="Podell S."/>
        </authorList>
    </citation>
    <scope>NUCLEOTIDE SEQUENCE</scope>
    <source>
        <strain evidence="3">Hildebrandi</strain>
    </source>
</reference>